<gene>
    <name evidence="2" type="primary">PLRG1</name>
    <name evidence="2" type="ORF">PGT21_036744</name>
</gene>
<dbReference type="Gene3D" id="2.130.10.10">
    <property type="entry name" value="YVTN repeat-like/Quinoprotein amine dehydrogenase"/>
    <property type="match status" value="1"/>
</dbReference>
<keyword evidence="1" id="KW-0747">Spliceosome</keyword>
<keyword evidence="1" id="KW-0853">WD repeat</keyword>
<dbReference type="InterPro" id="IPR045241">
    <property type="entry name" value="Prp46/PLRG1-like"/>
</dbReference>
<reference evidence="2 3" key="1">
    <citation type="submission" date="2019-05" db="EMBL/GenBank/DDBJ databases">
        <title>Emergence of the Ug99 lineage of the wheat stem rust pathogen through somatic hybridization.</title>
        <authorList>
            <person name="Li F."/>
            <person name="Upadhyaya N.M."/>
            <person name="Sperschneider J."/>
            <person name="Matny O."/>
            <person name="Nguyen-Phuc H."/>
            <person name="Mago R."/>
            <person name="Raley C."/>
            <person name="Miller M.E."/>
            <person name="Silverstein K.A.T."/>
            <person name="Henningsen E."/>
            <person name="Hirsch C.D."/>
            <person name="Visser B."/>
            <person name="Pretorius Z.A."/>
            <person name="Steffenson B.J."/>
            <person name="Schwessinger B."/>
            <person name="Dodds P.N."/>
            <person name="Figueroa M."/>
        </authorList>
    </citation>
    <scope>NUCLEOTIDE SEQUENCE [LARGE SCALE GENOMIC DNA]</scope>
    <source>
        <strain evidence="2">21-0</strain>
    </source>
</reference>
<sequence length="149" mass="17026">MCKLGCDDIHRKNDQTVDEALEVGYRDGKSVPSAVLHQPAGAWTRAKLSKRSSRDRRDQHAFMKLRLGTSRACGRIIKIWDLISGDHKLGLMGHSLAISDFDRHPYLFSFGQDEMLKSCDLELNKIIRYFHDHSSDVYFPSSLYPPFDA</sequence>
<dbReference type="PANTHER" id="PTHR19923">
    <property type="entry name" value="WD40 REPEAT PROTEINPRL1/PRL2-RELATED"/>
    <property type="match status" value="1"/>
</dbReference>
<dbReference type="InterPro" id="IPR036322">
    <property type="entry name" value="WD40_repeat_dom_sf"/>
</dbReference>
<comment type="function">
    <text evidence="1">Involved in pre-mRNA splicing and required for cell cycle progression at G2/M.</text>
</comment>
<proteinExistence type="inferred from homology"/>
<keyword evidence="1" id="KW-0508">mRNA splicing</keyword>
<dbReference type="SUPFAM" id="SSF50978">
    <property type="entry name" value="WD40 repeat-like"/>
    <property type="match status" value="1"/>
</dbReference>
<comment type="caution">
    <text evidence="2">The sequence shown here is derived from an EMBL/GenBank/DDBJ whole genome shotgun (WGS) entry which is preliminary data.</text>
</comment>
<organism evidence="2 3">
    <name type="scientific">Puccinia graminis f. sp. tritici</name>
    <dbReference type="NCBI Taxonomy" id="56615"/>
    <lineage>
        <taxon>Eukaryota</taxon>
        <taxon>Fungi</taxon>
        <taxon>Dikarya</taxon>
        <taxon>Basidiomycota</taxon>
        <taxon>Pucciniomycotina</taxon>
        <taxon>Pucciniomycetes</taxon>
        <taxon>Pucciniales</taxon>
        <taxon>Pucciniaceae</taxon>
        <taxon>Puccinia</taxon>
    </lineage>
</organism>
<dbReference type="Proteomes" id="UP000324748">
    <property type="component" value="Unassembled WGS sequence"/>
</dbReference>
<dbReference type="PANTHER" id="PTHR19923:SF0">
    <property type="entry name" value="PLEIOTROPIC REGULATOR 1"/>
    <property type="match status" value="1"/>
</dbReference>
<dbReference type="OrthoDB" id="10256122at2759"/>
<dbReference type="GO" id="GO:0000398">
    <property type="term" value="P:mRNA splicing, via spliceosome"/>
    <property type="evidence" value="ECO:0007669"/>
    <property type="project" value="UniProtKB-UniRule"/>
</dbReference>
<keyword evidence="3" id="KW-1185">Reference proteome</keyword>
<evidence type="ECO:0000313" key="3">
    <source>
        <dbReference type="Proteomes" id="UP000324748"/>
    </source>
</evidence>
<protein>
    <recommendedName>
        <fullName evidence="1">Pre-mRNA-splicing factor PRP46</fullName>
    </recommendedName>
    <alternativeName>
        <fullName evidence="1">Pre-mRNA-processing protein 46</fullName>
    </alternativeName>
</protein>
<comment type="similarity">
    <text evidence="1">Belongs to the WD repeat PRL1/PRL2 family.</text>
</comment>
<name>A0A5B0QD20_PUCGR</name>
<dbReference type="EMBL" id="VSWC01000027">
    <property type="protein sequence ID" value="KAA1111116.1"/>
    <property type="molecule type" value="Genomic_DNA"/>
</dbReference>
<evidence type="ECO:0000313" key="2">
    <source>
        <dbReference type="EMBL" id="KAA1111116.1"/>
    </source>
</evidence>
<evidence type="ECO:0000256" key="1">
    <source>
        <dbReference type="RuleBase" id="RU369036"/>
    </source>
</evidence>
<dbReference type="InterPro" id="IPR015943">
    <property type="entry name" value="WD40/YVTN_repeat-like_dom_sf"/>
</dbReference>
<accession>A0A5B0QD20</accession>
<dbReference type="GO" id="GO:0000974">
    <property type="term" value="C:Prp19 complex"/>
    <property type="evidence" value="ECO:0007669"/>
    <property type="project" value="TreeGrafter"/>
</dbReference>
<keyword evidence="1" id="KW-0507">mRNA processing</keyword>
<keyword evidence="1" id="KW-0677">Repeat</keyword>
<dbReference type="AlphaFoldDB" id="A0A5B0QD20"/>
<comment type="subcellular location">
    <subcellularLocation>
        <location evidence="1">Nucleus</location>
    </subcellularLocation>
</comment>
<dbReference type="GO" id="GO:0071011">
    <property type="term" value="C:precatalytic spliceosome"/>
    <property type="evidence" value="ECO:0007669"/>
    <property type="project" value="TreeGrafter"/>
</dbReference>
<keyword evidence="1" id="KW-0539">Nucleus</keyword>
<comment type="subunit">
    <text evidence="1">Associated with the spliceosome.</text>
</comment>
<dbReference type="GO" id="GO:0071013">
    <property type="term" value="C:catalytic step 2 spliceosome"/>
    <property type="evidence" value="ECO:0007669"/>
    <property type="project" value="TreeGrafter"/>
</dbReference>